<sequence length="288" mass="33438">MNMDPPMMLPFLPSINQSIYQMDYPYLYPINHGQGQAQSNIPTQSVPQPPSQPMQSQIPNQSILQTIGNQNIQSQSIAQSQGVYSQPYQTMSQQATPLISYSPSQFMEKLHQILPLTPLRKLPNRPNIYQHLNAKRSKRKSKFTKLQDDLIVKLKNDGKNWVEIAEFTKVGSYLAARNRYQVIIGQQGNNNSSSWNQDYNNLLKSLLDKYENEKWKFITIELNKVTGKNFTVEDIKNLVKHLFNSNPFNFNVNDELINELIKEKKITEKAFETVKNNDYDDFLNYDFH</sequence>
<evidence type="ECO:0000313" key="1">
    <source>
        <dbReference type="EMBL" id="CAH6718180.1"/>
    </source>
</evidence>
<accession>A0ACA9Y1F8</accession>
<reference evidence="1" key="1">
    <citation type="submission" date="2022-06" db="EMBL/GenBank/DDBJ databases">
        <authorList>
            <person name="Legras J.-L."/>
            <person name="Devillers H."/>
            <person name="Grondin C."/>
        </authorList>
    </citation>
    <scope>NUCLEOTIDE SEQUENCE</scope>
    <source>
        <strain evidence="1">CLIB 1444</strain>
    </source>
</reference>
<protein>
    <submittedName>
        <fullName evidence="1">Uncharacterized protein</fullName>
    </submittedName>
</protein>
<gene>
    <name evidence="1" type="ORF">CLIB1444_01S00914</name>
</gene>
<dbReference type="EMBL" id="CALSDN010000001">
    <property type="protein sequence ID" value="CAH6718180.1"/>
    <property type="molecule type" value="Genomic_DNA"/>
</dbReference>
<name>A0ACA9Y1F8_9ASCO</name>
<proteinExistence type="predicted"/>
<comment type="caution">
    <text evidence="1">The sequence shown here is derived from an EMBL/GenBank/DDBJ whole genome shotgun (WGS) entry which is preliminary data.</text>
</comment>
<evidence type="ECO:0000313" key="2">
    <source>
        <dbReference type="Proteomes" id="UP001152531"/>
    </source>
</evidence>
<organism evidence="1 2">
    <name type="scientific">[Candida] jaroonii</name>
    <dbReference type="NCBI Taxonomy" id="467808"/>
    <lineage>
        <taxon>Eukaryota</taxon>
        <taxon>Fungi</taxon>
        <taxon>Dikarya</taxon>
        <taxon>Ascomycota</taxon>
        <taxon>Saccharomycotina</taxon>
        <taxon>Pichiomycetes</taxon>
        <taxon>Debaryomycetaceae</taxon>
        <taxon>Yamadazyma</taxon>
    </lineage>
</organism>
<keyword evidence="2" id="KW-1185">Reference proteome</keyword>
<dbReference type="Proteomes" id="UP001152531">
    <property type="component" value="Unassembled WGS sequence"/>
</dbReference>